<dbReference type="Gene3D" id="3.30.160.60">
    <property type="entry name" value="Classic Zinc Finger"/>
    <property type="match status" value="1"/>
</dbReference>
<dbReference type="InterPro" id="IPR049899">
    <property type="entry name" value="Znf_C2HC_C3H"/>
</dbReference>
<dbReference type="GO" id="GO:0008270">
    <property type="term" value="F:zinc ion binding"/>
    <property type="evidence" value="ECO:0007669"/>
    <property type="project" value="UniProtKB-KW"/>
</dbReference>
<gene>
    <name evidence="10" type="ORF">Ctob_005993</name>
</gene>
<dbReference type="InterPro" id="IPR018247">
    <property type="entry name" value="EF_Hand_1_Ca_BS"/>
</dbReference>
<evidence type="ECO:0000256" key="1">
    <source>
        <dbReference type="ARBA" id="ARBA00022723"/>
    </source>
</evidence>
<evidence type="ECO:0000256" key="3">
    <source>
        <dbReference type="ARBA" id="ARBA00022771"/>
    </source>
</evidence>
<dbReference type="GO" id="GO:0005509">
    <property type="term" value="F:calcium ion binding"/>
    <property type="evidence" value="ECO:0007669"/>
    <property type="project" value="InterPro"/>
</dbReference>
<accession>A0A0M0JZ33</accession>
<keyword evidence="1" id="KW-0479">Metal-binding</keyword>
<dbReference type="PROSITE" id="PS52027">
    <property type="entry name" value="ZF_C2HC_C3H"/>
    <property type="match status" value="1"/>
</dbReference>
<evidence type="ECO:0000259" key="9">
    <source>
        <dbReference type="PROSITE" id="PS52027"/>
    </source>
</evidence>
<evidence type="ECO:0000259" key="8">
    <source>
        <dbReference type="PROSITE" id="PS50222"/>
    </source>
</evidence>
<dbReference type="Pfam" id="PF13913">
    <property type="entry name" value="zf-C2HC_2"/>
    <property type="match status" value="2"/>
</dbReference>
<feature type="domain" description="C2HC/C3H-type" evidence="9">
    <location>
        <begin position="399"/>
        <end position="428"/>
    </location>
</feature>
<dbReference type="Pfam" id="PF13499">
    <property type="entry name" value="EF-hand_7"/>
    <property type="match status" value="3"/>
</dbReference>
<evidence type="ECO:0000256" key="6">
    <source>
        <dbReference type="PROSITE-ProRule" id="PRU01371"/>
    </source>
</evidence>
<feature type="domain" description="EF-hand" evidence="8">
    <location>
        <begin position="257"/>
        <end position="292"/>
    </location>
</feature>
<keyword evidence="7" id="KW-0175">Coiled coil</keyword>
<protein>
    <submittedName>
        <fullName evidence="10">Calcium-binding protein cml16</fullName>
    </submittedName>
</protein>
<evidence type="ECO:0000256" key="7">
    <source>
        <dbReference type="SAM" id="Coils"/>
    </source>
</evidence>
<dbReference type="InterPro" id="IPR002048">
    <property type="entry name" value="EF_hand_dom"/>
</dbReference>
<evidence type="ECO:0000313" key="10">
    <source>
        <dbReference type="EMBL" id="KOO31567.1"/>
    </source>
</evidence>
<name>A0A0M0JZ33_9EUKA</name>
<evidence type="ECO:0000313" key="11">
    <source>
        <dbReference type="Proteomes" id="UP000037460"/>
    </source>
</evidence>
<dbReference type="PROSITE" id="PS00018">
    <property type="entry name" value="EF_HAND_1"/>
    <property type="match status" value="4"/>
</dbReference>
<feature type="domain" description="EF-hand" evidence="8">
    <location>
        <begin position="182"/>
        <end position="217"/>
    </location>
</feature>
<sequence length="474" mass="52901">MKPELIEEQKGIEELMKLEGPRPINPNADWERCPNCGERYGEFALPPHMKRCKRLLPWGKVTDGKQYGTGPPPKKEPSFLDFLPQVLPKAFDDLGSGLSKEELERLRGLFDEHDADKNEALDQAEMTALLKQCVPQRVKDVDSLLTEFQLADEDGSGCVSFAELARYYAVLKDMGAEALPAEMIEWLRMLFERFDGDCDGQLQMGELATLLCQCFPSRAKDAKKLSAEIRGADVNGDGTISFHEFLRFYEMMLASGAEFDELAKMFHVHDANGDGVLDEHEFLQLLHQVFPEQCDENEAHVKAEFAAADRDRSKGISFAELKEYYATLETLYERLKQERDAEEAAAAALKAARDKEAADRAAEEVAAAKAAARKAADEHQRSCEACMPKEAADPTNGGLFVPCEWCHRTFFPDRLPVHQRSCKKKPVGKGIRPTITSQQAFADGGTVGEYSRDEAKRRRAFQLGAAIAAGAFRP</sequence>
<keyword evidence="2" id="KW-0677">Repeat</keyword>
<dbReference type="PANTHER" id="PTHR45942">
    <property type="entry name" value="PROTEIN PHOSPATASE 3 REGULATORY SUBUNIT B ALPHA ISOFORM TYPE 1"/>
    <property type="match status" value="1"/>
</dbReference>
<dbReference type="InterPro" id="IPR011992">
    <property type="entry name" value="EF-hand-dom_pair"/>
</dbReference>
<feature type="domain" description="EF-hand" evidence="8">
    <location>
        <begin position="139"/>
        <end position="174"/>
    </location>
</feature>
<dbReference type="PROSITE" id="PS50222">
    <property type="entry name" value="EF_HAND_2"/>
    <property type="match status" value="6"/>
</dbReference>
<organism evidence="10 11">
    <name type="scientific">Chrysochromulina tobinii</name>
    <dbReference type="NCBI Taxonomy" id="1460289"/>
    <lineage>
        <taxon>Eukaryota</taxon>
        <taxon>Haptista</taxon>
        <taxon>Haptophyta</taxon>
        <taxon>Prymnesiophyceae</taxon>
        <taxon>Prymnesiales</taxon>
        <taxon>Chrysochromulinaceae</taxon>
        <taxon>Chrysochromulina</taxon>
    </lineage>
</organism>
<evidence type="ECO:0000256" key="5">
    <source>
        <dbReference type="ARBA" id="ARBA00022837"/>
    </source>
</evidence>
<keyword evidence="3 6" id="KW-0863">Zinc-finger</keyword>
<keyword evidence="11" id="KW-1185">Reference proteome</keyword>
<proteinExistence type="predicted"/>
<dbReference type="AlphaFoldDB" id="A0A0M0JZ33"/>
<dbReference type="EMBL" id="JWZX01001986">
    <property type="protein sequence ID" value="KOO31567.1"/>
    <property type="molecule type" value="Genomic_DNA"/>
</dbReference>
<keyword evidence="5" id="KW-0106">Calcium</keyword>
<dbReference type="Proteomes" id="UP000037460">
    <property type="component" value="Unassembled WGS sequence"/>
</dbReference>
<reference evidence="11" key="1">
    <citation type="journal article" date="2015" name="PLoS Genet.">
        <title>Genome Sequence and Transcriptome Analyses of Chrysochromulina tobin: Metabolic Tools for Enhanced Algal Fitness in the Prominent Order Prymnesiales (Haptophyceae).</title>
        <authorList>
            <person name="Hovde B.T."/>
            <person name="Deodato C.R."/>
            <person name="Hunsperger H.M."/>
            <person name="Ryken S.A."/>
            <person name="Yost W."/>
            <person name="Jha R.K."/>
            <person name="Patterson J."/>
            <person name="Monnat R.J. Jr."/>
            <person name="Barlow S.B."/>
            <person name="Starkenburg S.R."/>
            <person name="Cattolico R.A."/>
        </authorList>
    </citation>
    <scope>NUCLEOTIDE SEQUENCE</scope>
    <source>
        <strain evidence="11">CCMP291</strain>
    </source>
</reference>
<feature type="domain" description="EF-hand" evidence="8">
    <location>
        <begin position="220"/>
        <end position="255"/>
    </location>
</feature>
<feature type="domain" description="EF-hand" evidence="8">
    <location>
        <begin position="296"/>
        <end position="331"/>
    </location>
</feature>
<feature type="coiled-coil region" evidence="7">
    <location>
        <begin position="318"/>
        <end position="378"/>
    </location>
</feature>
<dbReference type="Gene3D" id="1.10.238.10">
    <property type="entry name" value="EF-hand"/>
    <property type="match status" value="3"/>
</dbReference>
<dbReference type="SMART" id="SM00054">
    <property type="entry name" value="EFh"/>
    <property type="match status" value="6"/>
</dbReference>
<evidence type="ECO:0000256" key="2">
    <source>
        <dbReference type="ARBA" id="ARBA00022737"/>
    </source>
</evidence>
<feature type="domain" description="EF-hand" evidence="8">
    <location>
        <begin position="101"/>
        <end position="136"/>
    </location>
</feature>
<dbReference type="OrthoDB" id="265955at2759"/>
<evidence type="ECO:0000256" key="4">
    <source>
        <dbReference type="ARBA" id="ARBA00022833"/>
    </source>
</evidence>
<comment type="caution">
    <text evidence="10">The sequence shown here is derived from an EMBL/GenBank/DDBJ whole genome shotgun (WGS) entry which is preliminary data.</text>
</comment>
<keyword evidence="4" id="KW-0862">Zinc</keyword>
<dbReference type="SUPFAM" id="SSF47473">
    <property type="entry name" value="EF-hand"/>
    <property type="match status" value="2"/>
</dbReference>